<sequence>MTDLIDQAQLFEAINLAQSLQARQQAADTLVRPAPVGYCLSQTCLEPFDGEPERLYCGPACAQSHHQQMQRDRHRPQRG</sequence>
<gene>
    <name evidence="1" type="ORF">AZ78_3753</name>
</gene>
<name>A0A108UBW4_9GAMM</name>
<evidence type="ECO:0000313" key="1">
    <source>
        <dbReference type="EMBL" id="KWS06199.1"/>
    </source>
</evidence>
<accession>A0A108UBW4</accession>
<organism evidence="1 2">
    <name type="scientific">Lysobacter capsici AZ78</name>
    <dbReference type="NCBI Taxonomy" id="1444315"/>
    <lineage>
        <taxon>Bacteria</taxon>
        <taxon>Pseudomonadati</taxon>
        <taxon>Pseudomonadota</taxon>
        <taxon>Gammaproteobacteria</taxon>
        <taxon>Lysobacterales</taxon>
        <taxon>Lysobacteraceae</taxon>
        <taxon>Lysobacter</taxon>
    </lineage>
</organism>
<dbReference type="Proteomes" id="UP000023435">
    <property type="component" value="Unassembled WGS sequence"/>
</dbReference>
<keyword evidence="2" id="KW-1185">Reference proteome</keyword>
<dbReference type="EMBL" id="JAJA02000001">
    <property type="protein sequence ID" value="KWS06199.1"/>
    <property type="molecule type" value="Genomic_DNA"/>
</dbReference>
<dbReference type="OrthoDB" id="6026931at2"/>
<protein>
    <submittedName>
        <fullName evidence="1">Uncharacterized protein</fullName>
    </submittedName>
</protein>
<dbReference type="RefSeq" id="WP_153019153.1">
    <property type="nucleotide sequence ID" value="NZ_JAJA02000001.1"/>
</dbReference>
<dbReference type="AlphaFoldDB" id="A0A108UBW4"/>
<comment type="caution">
    <text evidence="1">The sequence shown here is derived from an EMBL/GenBank/DDBJ whole genome shotgun (WGS) entry which is preliminary data.</text>
</comment>
<reference evidence="1 2" key="1">
    <citation type="journal article" date="2014" name="Genome Announc.">
        <title>Draft Genome Sequence of Lysobacter capsici AZ78, a Bacterium Antagonistic to Plant-Pathogenic Oomycetes.</title>
        <authorList>
            <person name="Puopolo G."/>
            <person name="Sonego P."/>
            <person name="Engelen K."/>
            <person name="Pertot I."/>
        </authorList>
    </citation>
    <scope>NUCLEOTIDE SEQUENCE [LARGE SCALE GENOMIC DNA]</scope>
    <source>
        <strain evidence="1 2">AZ78</strain>
    </source>
</reference>
<evidence type="ECO:0000313" key="2">
    <source>
        <dbReference type="Proteomes" id="UP000023435"/>
    </source>
</evidence>
<proteinExistence type="predicted"/>